<dbReference type="EMBL" id="CP067089">
    <property type="protein sequence ID" value="QQO08210.1"/>
    <property type="molecule type" value="Genomic_DNA"/>
</dbReference>
<dbReference type="AlphaFoldDB" id="A0A7T8B9Q9"/>
<protein>
    <submittedName>
        <fullName evidence="2">Uncharacterized protein</fullName>
    </submittedName>
</protein>
<dbReference type="Proteomes" id="UP000595917">
    <property type="component" value="Chromosome"/>
</dbReference>
<keyword evidence="1" id="KW-1133">Transmembrane helix</keyword>
<accession>A0A7T8B9Q9</accession>
<gene>
    <name evidence="2" type="ORF">JFL75_14895</name>
</gene>
<feature type="transmembrane region" description="Helical" evidence="1">
    <location>
        <begin position="332"/>
        <end position="360"/>
    </location>
</feature>
<dbReference type="KEGG" id="bhc:JFL75_14895"/>
<feature type="transmembrane region" description="Helical" evidence="1">
    <location>
        <begin position="428"/>
        <end position="445"/>
    </location>
</feature>
<keyword evidence="1" id="KW-0472">Membrane</keyword>
<feature type="transmembrane region" description="Helical" evidence="1">
    <location>
        <begin position="298"/>
        <end position="320"/>
    </location>
</feature>
<feature type="transmembrane region" description="Helical" evidence="1">
    <location>
        <begin position="450"/>
        <end position="471"/>
    </location>
</feature>
<sequence>MFDPVGVFRAFLISGLVLFLPFQVFAQTAHKPDVPAIEQSRIEWLISALEERNLPYEQRELFSQYGAFGSSLHVVIRPDTQSDDQPELFILAMPLYSAGDPGSPGRYDMEAALIFAEKTMQSGTNAEIRIAFLGNEYSVLPEDIESSRHEGFEDLLDIYDNPELMNLLYIDIPAETDKLGIHHGSVGNTAPMGILSPFTEACADLDIPYSFVIRYNELYKIGLASGPEVLEISQPRGVPSFFVYGEPLENPVKAIPGDRLGSLLFSYSEKLDTSPSDMDYHYSLLHAFSMTLYFSETLTVLSFLALLGISLFVFLIYTVIFRRTLITQWRIFFKRAWVVGVLFLLLVASLLGADLFLFFMKKIFSIFGSPRDYTEAMLKIIAAIALFNLTTPFFARLKIPRKANYYGSSAVVLIAVGLFIAAVFDITFIPIFLWAFVFGFLAAVIRRPILVFICTLLTPIQVIGALINIMTTGNSQLAQIIASVNFYITLYIAVISLPVLLLFSRAILLSRRLSHLQTAKKYTYFRLSFLGAAILAIVGYNIYLSLNTPLPPDRPVITEQSSADAIMTVSAGDIQFLDRRTVNLRLEAAGSPVQFNVILKNTVEGLPLVIYDTAMPYRISDDGNSVIFLLGEFPENPFSSEIVLPLDFRGILRAEALYTPWDGTVTPEPPENPGDYVLRVVREVPVPPEL</sequence>
<reference evidence="2" key="1">
    <citation type="submission" date="2021-01" db="EMBL/GenBank/DDBJ databases">
        <title>Description of Breznakiella homolactica.</title>
        <authorList>
            <person name="Song Y."/>
            <person name="Brune A."/>
        </authorList>
    </citation>
    <scope>NUCLEOTIDE SEQUENCE</scope>
    <source>
        <strain evidence="2">RmG30</strain>
    </source>
</reference>
<proteinExistence type="predicted"/>
<feature type="transmembrane region" description="Helical" evidence="1">
    <location>
        <begin position="477"/>
        <end position="503"/>
    </location>
</feature>
<organism evidence="2 3">
    <name type="scientific">Breznakiella homolactica</name>
    <dbReference type="NCBI Taxonomy" id="2798577"/>
    <lineage>
        <taxon>Bacteria</taxon>
        <taxon>Pseudomonadati</taxon>
        <taxon>Spirochaetota</taxon>
        <taxon>Spirochaetia</taxon>
        <taxon>Spirochaetales</taxon>
        <taxon>Breznakiellaceae</taxon>
        <taxon>Breznakiella</taxon>
    </lineage>
</organism>
<name>A0A7T8B9Q9_9SPIR</name>
<evidence type="ECO:0000313" key="3">
    <source>
        <dbReference type="Proteomes" id="UP000595917"/>
    </source>
</evidence>
<feature type="transmembrane region" description="Helical" evidence="1">
    <location>
        <begin position="380"/>
        <end position="397"/>
    </location>
</feature>
<feature type="transmembrane region" description="Helical" evidence="1">
    <location>
        <begin position="404"/>
        <end position="422"/>
    </location>
</feature>
<keyword evidence="3" id="KW-1185">Reference proteome</keyword>
<keyword evidence="1" id="KW-0812">Transmembrane</keyword>
<evidence type="ECO:0000313" key="2">
    <source>
        <dbReference type="EMBL" id="QQO08210.1"/>
    </source>
</evidence>
<dbReference type="RefSeq" id="WP_215625516.1">
    <property type="nucleotide sequence ID" value="NZ_CP067089.2"/>
</dbReference>
<feature type="transmembrane region" description="Helical" evidence="1">
    <location>
        <begin position="524"/>
        <end position="544"/>
    </location>
</feature>
<evidence type="ECO:0000256" key="1">
    <source>
        <dbReference type="SAM" id="Phobius"/>
    </source>
</evidence>